<evidence type="ECO:0000313" key="5">
    <source>
        <dbReference type="Proteomes" id="UP000653454"/>
    </source>
</evidence>
<accession>A0A8S4GA44</accession>
<dbReference type="PANTHER" id="PTHR15508">
    <property type="entry name" value="RIBOSOMAL PROTEIN S6 KINASE"/>
    <property type="match status" value="1"/>
</dbReference>
<evidence type="ECO:0000256" key="2">
    <source>
        <dbReference type="SAM" id="MobiDB-lite"/>
    </source>
</evidence>
<dbReference type="Gene3D" id="1.20.58.80">
    <property type="entry name" value="Phosphotransferase system, lactose/cellobiose-type IIA subunit"/>
    <property type="match status" value="1"/>
</dbReference>
<proteinExistence type="predicted"/>
<dbReference type="Pfam" id="PF00069">
    <property type="entry name" value="Pkinase"/>
    <property type="match status" value="1"/>
</dbReference>
<protein>
    <submittedName>
        <fullName evidence="4">(diamondback moth) hypothetical protein</fullName>
    </submittedName>
</protein>
<dbReference type="Gene3D" id="3.30.200.20">
    <property type="entry name" value="Phosphorylase Kinase, domain 1"/>
    <property type="match status" value="1"/>
</dbReference>
<dbReference type="EMBL" id="CAJHNJ030000114">
    <property type="protein sequence ID" value="CAG9135792.1"/>
    <property type="molecule type" value="Genomic_DNA"/>
</dbReference>
<dbReference type="InterPro" id="IPR007330">
    <property type="entry name" value="MIT_dom"/>
</dbReference>
<dbReference type="InterPro" id="IPR051866">
    <property type="entry name" value="Intracell_Sig-Traffick_Protein"/>
</dbReference>
<dbReference type="Gene3D" id="1.10.510.10">
    <property type="entry name" value="Transferase(Phosphotransferase) domain 1"/>
    <property type="match status" value="1"/>
</dbReference>
<dbReference type="CDD" id="cd02677">
    <property type="entry name" value="MIT_SNX15"/>
    <property type="match status" value="1"/>
</dbReference>
<reference evidence="4" key="1">
    <citation type="submission" date="2020-11" db="EMBL/GenBank/DDBJ databases">
        <authorList>
            <person name="Whiteford S."/>
        </authorList>
    </citation>
    <scope>NUCLEOTIDE SEQUENCE</scope>
</reference>
<dbReference type="PROSITE" id="PS50011">
    <property type="entry name" value="PROTEIN_KINASE_DOM"/>
    <property type="match status" value="1"/>
</dbReference>
<dbReference type="GO" id="GO:0005524">
    <property type="term" value="F:ATP binding"/>
    <property type="evidence" value="ECO:0007669"/>
    <property type="project" value="InterPro"/>
</dbReference>
<comment type="caution">
    <text evidence="4">The sequence shown here is derived from an EMBL/GenBank/DDBJ whole genome shotgun (WGS) entry which is preliminary data.</text>
</comment>
<feature type="compositionally biased region" description="Polar residues" evidence="2">
    <location>
        <begin position="11"/>
        <end position="30"/>
    </location>
</feature>
<dbReference type="SUPFAM" id="SSF56112">
    <property type="entry name" value="Protein kinase-like (PK-like)"/>
    <property type="match status" value="1"/>
</dbReference>
<dbReference type="PANTHER" id="PTHR15508:SF8">
    <property type="entry name" value="LD24550P"/>
    <property type="match status" value="1"/>
</dbReference>
<feature type="region of interest" description="Disordered" evidence="2">
    <location>
        <begin position="1"/>
        <end position="30"/>
    </location>
</feature>
<name>A0A8S4GA44_PLUXY</name>
<feature type="compositionally biased region" description="Acidic residues" evidence="2">
    <location>
        <begin position="1"/>
        <end position="10"/>
    </location>
</feature>
<organism evidence="4 5">
    <name type="scientific">Plutella xylostella</name>
    <name type="common">Diamondback moth</name>
    <name type="synonym">Plutella maculipennis</name>
    <dbReference type="NCBI Taxonomy" id="51655"/>
    <lineage>
        <taxon>Eukaryota</taxon>
        <taxon>Metazoa</taxon>
        <taxon>Ecdysozoa</taxon>
        <taxon>Arthropoda</taxon>
        <taxon>Hexapoda</taxon>
        <taxon>Insecta</taxon>
        <taxon>Pterygota</taxon>
        <taxon>Neoptera</taxon>
        <taxon>Endopterygota</taxon>
        <taxon>Lepidoptera</taxon>
        <taxon>Glossata</taxon>
        <taxon>Ditrysia</taxon>
        <taxon>Yponomeutoidea</taxon>
        <taxon>Plutellidae</taxon>
        <taxon>Plutella</taxon>
    </lineage>
</organism>
<evidence type="ECO:0000256" key="1">
    <source>
        <dbReference type="SAM" id="Coils"/>
    </source>
</evidence>
<dbReference type="InterPro" id="IPR036181">
    <property type="entry name" value="MIT_dom_sf"/>
</dbReference>
<evidence type="ECO:0000313" key="4">
    <source>
        <dbReference type="EMBL" id="CAG9135792.1"/>
    </source>
</evidence>
<dbReference type="GO" id="GO:0004672">
    <property type="term" value="F:protein kinase activity"/>
    <property type="evidence" value="ECO:0007669"/>
    <property type="project" value="InterPro"/>
</dbReference>
<dbReference type="InterPro" id="IPR000719">
    <property type="entry name" value="Prot_kinase_dom"/>
</dbReference>
<sequence length="682" mass="76542">MQEESDEETTDGASTSAINNIEQPEITSPDVNIANIQIFESDDIEIQTPIGAKTEDSFESFSSLESLSSDLFDEVSKVTIDKPKPSVKSKSVLPDLIIFDAPSTSKFDDYHTMTNLKNSSVNSDTISLDSSICDSESKMSLSRVSLYSKKSVLSSSEVQSKTRTEDSYVFEAGYMLNLAARCENIGDYQQAFDCYKSGIEKMLIGVQTDSDPQRRALIKEKTNKYLSYAEAIYRDHLSQNEITLQQSLDPPPRGALPAQRPYEHLALFRFIAVLGSSLMLVLNKEDQTCYVMKVIQKIPNNLTEFDDYFLRRDNETKKPILPTNIPYMVPLYCYIETTNLIFLVLSYAPGEKLFDYIKNYVKSVPNTPARELNLENVFAEPLKHKLEHENKNENVLVAEITKDKDEIDSVKIKFVEKTNDNEKVNKLEDKKTETKDNLDVSVNELVINSQKLLSNVNKVLNETPKTKKSDDFKENVEIKVVDKEAKLDAKKDRNVDSPIHIQSPALPPAAPRRWAAEILAAVDSLHNAGVILGDLNPNNILLGDGGQAILTYFIGYDGTDVALAILGRQSPVGYPNLYIAPELHLHLGSATPVADYWSLGAVMYHLICSTPLSTYHSSVFTSHTLLHIPEGIDLEAKSILTQLLTYDPLSRLGARGVDEIKRHPYFKSIDWDTLYEDWRVPG</sequence>
<dbReference type="InterPro" id="IPR011009">
    <property type="entry name" value="Kinase-like_dom_sf"/>
</dbReference>
<dbReference type="SUPFAM" id="SSF116846">
    <property type="entry name" value="MIT domain"/>
    <property type="match status" value="1"/>
</dbReference>
<dbReference type="SMART" id="SM00220">
    <property type="entry name" value="S_TKc"/>
    <property type="match status" value="1"/>
</dbReference>
<feature type="coiled-coil region" evidence="1">
    <location>
        <begin position="417"/>
        <end position="444"/>
    </location>
</feature>
<keyword evidence="1" id="KW-0175">Coiled coil</keyword>
<dbReference type="Pfam" id="PF04212">
    <property type="entry name" value="MIT"/>
    <property type="match status" value="1"/>
</dbReference>
<dbReference type="AlphaFoldDB" id="A0A8S4GA44"/>
<gene>
    <name evidence="4" type="ORF">PLXY2_LOCUS14046</name>
</gene>
<dbReference type="SMART" id="SM00745">
    <property type="entry name" value="MIT"/>
    <property type="match status" value="1"/>
</dbReference>
<dbReference type="Proteomes" id="UP000653454">
    <property type="component" value="Unassembled WGS sequence"/>
</dbReference>
<keyword evidence="5" id="KW-1185">Reference proteome</keyword>
<evidence type="ECO:0000259" key="3">
    <source>
        <dbReference type="PROSITE" id="PS50011"/>
    </source>
</evidence>
<feature type="domain" description="Protein kinase" evidence="3">
    <location>
        <begin position="268"/>
        <end position="666"/>
    </location>
</feature>